<comment type="caution">
    <text evidence="1">The sequence shown here is derived from an EMBL/GenBank/DDBJ whole genome shotgun (WGS) entry which is preliminary data.</text>
</comment>
<dbReference type="EMBL" id="CAVNYO010000463">
    <property type="protein sequence ID" value="CAK5282921.1"/>
    <property type="molecule type" value="Genomic_DNA"/>
</dbReference>
<dbReference type="Proteomes" id="UP001295794">
    <property type="component" value="Unassembled WGS sequence"/>
</dbReference>
<evidence type="ECO:0000313" key="2">
    <source>
        <dbReference type="EMBL" id="CAK5282935.1"/>
    </source>
</evidence>
<gene>
    <name evidence="1" type="ORF">MYCIT1_LOCUS35068</name>
    <name evidence="2" type="ORF">MYCIT1_LOCUS35094</name>
</gene>
<protein>
    <submittedName>
        <fullName evidence="1">Uncharacterized protein</fullName>
    </submittedName>
</protein>
<keyword evidence="3" id="KW-1185">Reference proteome</keyword>
<dbReference type="AlphaFoldDB" id="A0AAD2HVI2"/>
<sequence length="71" mass="7906">CCFGLHMDRMSFFCESVSSEQLQRASFARIGVDSAAYQTSAGWEPDCRERSCISFRNLSFQLLSPAVSLSS</sequence>
<organism evidence="1 3">
    <name type="scientific">Mycena citricolor</name>
    <dbReference type="NCBI Taxonomy" id="2018698"/>
    <lineage>
        <taxon>Eukaryota</taxon>
        <taxon>Fungi</taxon>
        <taxon>Dikarya</taxon>
        <taxon>Basidiomycota</taxon>
        <taxon>Agaricomycotina</taxon>
        <taxon>Agaricomycetes</taxon>
        <taxon>Agaricomycetidae</taxon>
        <taxon>Agaricales</taxon>
        <taxon>Marasmiineae</taxon>
        <taxon>Mycenaceae</taxon>
        <taxon>Mycena</taxon>
    </lineage>
</organism>
<evidence type="ECO:0000313" key="1">
    <source>
        <dbReference type="EMBL" id="CAK5282921.1"/>
    </source>
</evidence>
<dbReference type="EMBL" id="CAVNYO010000464">
    <property type="protein sequence ID" value="CAK5282935.1"/>
    <property type="molecule type" value="Genomic_DNA"/>
</dbReference>
<reference evidence="1" key="1">
    <citation type="submission" date="2023-11" db="EMBL/GenBank/DDBJ databases">
        <authorList>
            <person name="De Vega J J."/>
            <person name="De Vega J J."/>
        </authorList>
    </citation>
    <scope>NUCLEOTIDE SEQUENCE</scope>
</reference>
<accession>A0AAD2HVI2</accession>
<proteinExistence type="predicted"/>
<evidence type="ECO:0000313" key="3">
    <source>
        <dbReference type="Proteomes" id="UP001295794"/>
    </source>
</evidence>
<feature type="non-terminal residue" evidence="1">
    <location>
        <position position="1"/>
    </location>
</feature>
<name>A0AAD2HVI2_9AGAR</name>